<gene>
    <name evidence="1" type="ORF">HHA03_15630</name>
</gene>
<evidence type="ECO:0000313" key="1">
    <source>
        <dbReference type="EMBL" id="GEM02031.1"/>
    </source>
</evidence>
<organism evidence="1 2">
    <name type="scientific">Halolactibacillus halophilus</name>
    <dbReference type="NCBI Taxonomy" id="306540"/>
    <lineage>
        <taxon>Bacteria</taxon>
        <taxon>Bacillati</taxon>
        <taxon>Bacillota</taxon>
        <taxon>Bacilli</taxon>
        <taxon>Bacillales</taxon>
        <taxon>Bacillaceae</taxon>
        <taxon>Halolactibacillus</taxon>
    </lineage>
</organism>
<name>A0ABQ0VLM6_9BACI</name>
<keyword evidence="2" id="KW-1185">Reference proteome</keyword>
<sequence>MPKPINIIDNIRLKIKPIRFKPYHSSSVGNTLYPNVNLSFSTRFVEDMYIRIKNQ</sequence>
<dbReference type="Proteomes" id="UP000321547">
    <property type="component" value="Unassembled WGS sequence"/>
</dbReference>
<evidence type="ECO:0000313" key="2">
    <source>
        <dbReference type="Proteomes" id="UP000321547"/>
    </source>
</evidence>
<accession>A0ABQ0VLM6</accession>
<proteinExistence type="predicted"/>
<reference evidence="1 2" key="1">
    <citation type="submission" date="2019-07" db="EMBL/GenBank/DDBJ databases">
        <title>Whole genome shotgun sequence of Halolactibacillus halophilus NBRC 100868.</title>
        <authorList>
            <person name="Hosoyama A."/>
            <person name="Uohara A."/>
            <person name="Ohji S."/>
            <person name="Ichikawa N."/>
        </authorList>
    </citation>
    <scope>NUCLEOTIDE SEQUENCE [LARGE SCALE GENOMIC DNA]</scope>
    <source>
        <strain evidence="1 2">NBRC 100868</strain>
    </source>
</reference>
<protein>
    <submittedName>
        <fullName evidence="1">Uncharacterized protein</fullName>
    </submittedName>
</protein>
<dbReference type="EMBL" id="BJWI01000022">
    <property type="protein sequence ID" value="GEM02031.1"/>
    <property type="molecule type" value="Genomic_DNA"/>
</dbReference>
<comment type="caution">
    <text evidence="1">The sequence shown here is derived from an EMBL/GenBank/DDBJ whole genome shotgun (WGS) entry which is preliminary data.</text>
</comment>